<dbReference type="InterPro" id="IPR021255">
    <property type="entry name" value="DUF2807"/>
</dbReference>
<gene>
    <name evidence="3" type="ORF">C7T94_00750</name>
</gene>
<organism evidence="3 4">
    <name type="scientific">Pedobacter yulinensis</name>
    <dbReference type="NCBI Taxonomy" id="2126353"/>
    <lineage>
        <taxon>Bacteria</taxon>
        <taxon>Pseudomonadati</taxon>
        <taxon>Bacteroidota</taxon>
        <taxon>Sphingobacteriia</taxon>
        <taxon>Sphingobacteriales</taxon>
        <taxon>Sphingobacteriaceae</taxon>
        <taxon>Pedobacter</taxon>
    </lineage>
</organism>
<evidence type="ECO:0000313" key="4">
    <source>
        <dbReference type="Proteomes" id="UP000240912"/>
    </source>
</evidence>
<evidence type="ECO:0000313" key="3">
    <source>
        <dbReference type="EMBL" id="PST84695.1"/>
    </source>
</evidence>
<keyword evidence="1" id="KW-0732">Signal</keyword>
<dbReference type="OrthoDB" id="759627at2"/>
<dbReference type="RefSeq" id="WP_107212716.1">
    <property type="nucleotide sequence ID" value="NZ_KZ686268.1"/>
</dbReference>
<proteinExistence type="predicted"/>
<dbReference type="AlphaFoldDB" id="A0A2T3HQF1"/>
<evidence type="ECO:0000259" key="2">
    <source>
        <dbReference type="Pfam" id="PF10988"/>
    </source>
</evidence>
<feature type="domain" description="Putative auto-transporter adhesin head GIN" evidence="2">
    <location>
        <begin position="47"/>
        <end position="188"/>
    </location>
</feature>
<dbReference type="Proteomes" id="UP000240912">
    <property type="component" value="Unassembled WGS sequence"/>
</dbReference>
<name>A0A2T3HQF1_9SPHI</name>
<protein>
    <recommendedName>
        <fullName evidence="2">Putative auto-transporter adhesin head GIN domain-containing protein</fullName>
    </recommendedName>
</protein>
<dbReference type="Gene3D" id="2.160.20.120">
    <property type="match status" value="1"/>
</dbReference>
<dbReference type="EMBL" id="PYLS01000001">
    <property type="protein sequence ID" value="PST84695.1"/>
    <property type="molecule type" value="Genomic_DNA"/>
</dbReference>
<evidence type="ECO:0000256" key="1">
    <source>
        <dbReference type="SAM" id="SignalP"/>
    </source>
</evidence>
<feature type="chain" id="PRO_5015587479" description="Putative auto-transporter adhesin head GIN domain-containing protein" evidence="1">
    <location>
        <begin position="27"/>
        <end position="197"/>
    </location>
</feature>
<sequence length="197" mass="20971">MKTSIKTLALALSAVVLSASVSSAYAADPKKAKSAKVRTVSAPSGVKKVVVSGNVELILVQDGTERVELLNEGQQTSVTQKGDMLRISSEARETQQVRVSVKDLYRIEASGRVKVSTGSDLDVKYLQIILKDEAKATIDANVTGLYSLLQDNSNLTLSGSAGEHTLQMGKVASITMDKFTSQQSQINAQQAEQVASL</sequence>
<comment type="caution">
    <text evidence="3">The sequence shown here is derived from an EMBL/GenBank/DDBJ whole genome shotgun (WGS) entry which is preliminary data.</text>
</comment>
<keyword evidence="4" id="KW-1185">Reference proteome</keyword>
<reference evidence="3 4" key="1">
    <citation type="submission" date="2018-03" db="EMBL/GenBank/DDBJ databases">
        <authorList>
            <person name="Keele B.F."/>
        </authorList>
    </citation>
    <scope>NUCLEOTIDE SEQUENCE [LARGE SCALE GENOMIC DNA]</scope>
    <source>
        <strain evidence="3 4">YL28-9</strain>
    </source>
</reference>
<feature type="signal peptide" evidence="1">
    <location>
        <begin position="1"/>
        <end position="26"/>
    </location>
</feature>
<dbReference type="Pfam" id="PF10988">
    <property type="entry name" value="DUF2807"/>
    <property type="match status" value="1"/>
</dbReference>
<accession>A0A2T3HQF1</accession>